<keyword evidence="6" id="KW-0472">Membrane</keyword>
<comment type="similarity">
    <text evidence="2">Belongs to the CDP-glycerol glycerophosphotransferase family.</text>
</comment>
<dbReference type="InterPro" id="IPR043149">
    <property type="entry name" value="TagF_N"/>
</dbReference>
<comment type="subcellular location">
    <subcellularLocation>
        <location evidence="1">Cell membrane</location>
        <topology evidence="1">Peripheral membrane protein</topology>
    </subcellularLocation>
</comment>
<accession>A0ABP3EFN6</accession>
<evidence type="ECO:0000256" key="5">
    <source>
        <dbReference type="ARBA" id="ARBA00022944"/>
    </source>
</evidence>
<dbReference type="Gene3D" id="3.40.50.11820">
    <property type="match status" value="1"/>
</dbReference>
<name>A0ABP3EFN6_9GAMM</name>
<reference evidence="8" key="1">
    <citation type="journal article" date="2019" name="Int. J. Syst. Evol. Microbiol.">
        <title>The Global Catalogue of Microorganisms (GCM) 10K type strain sequencing project: providing services to taxonomists for standard genome sequencing and annotation.</title>
        <authorList>
            <consortium name="The Broad Institute Genomics Platform"/>
            <consortium name="The Broad Institute Genome Sequencing Center for Infectious Disease"/>
            <person name="Wu L."/>
            <person name="Ma J."/>
        </authorList>
    </citation>
    <scope>NUCLEOTIDE SEQUENCE [LARGE SCALE GENOMIC DNA]</scope>
    <source>
        <strain evidence="8">JCM 16242</strain>
    </source>
</reference>
<protein>
    <recommendedName>
        <fullName evidence="9">CDP-glycerol--poly(Glycerophosphate) glycerophosphotransferase</fullName>
    </recommendedName>
</protein>
<evidence type="ECO:0000256" key="6">
    <source>
        <dbReference type="ARBA" id="ARBA00023136"/>
    </source>
</evidence>
<sequence>MVLYGHKLTGNLLAIHRYISACEHDIDLAFLTMDAAYHRQLLAAGIHSVLATSFACQALLRRADVVISDHGLHALSWMLGTPGLKFVDVWHGFGFKGHHPDEFRLLRRYDEVWVDSPLQRSFYVERFGFAPERVIATGYARIDALVKPGADRAMLRRQFGLPESGKVVLFAPTWQHAGLGSGLFPFGASPQQFYAAMAAMAARTDSVFVTRAHLNAPIHETGDDARLRFLPFALYPDTEALLQCCDVLLADWSSIVFDWLLLARPTVFLDVPPPFPVGSTLLPRHRYGERAASLDDAVDAVERYLVQPQNYTTHHGAMAAKVREEVFGHCADGRATQRCVERLMRLLATAA</sequence>
<proteinExistence type="inferred from homology"/>
<evidence type="ECO:0000256" key="3">
    <source>
        <dbReference type="ARBA" id="ARBA00022475"/>
    </source>
</evidence>
<dbReference type="PANTHER" id="PTHR37316">
    <property type="entry name" value="TEICHOIC ACID GLYCEROL-PHOSPHATE PRIMASE"/>
    <property type="match status" value="1"/>
</dbReference>
<dbReference type="SUPFAM" id="SSF53756">
    <property type="entry name" value="UDP-Glycosyltransferase/glycogen phosphorylase"/>
    <property type="match status" value="1"/>
</dbReference>
<dbReference type="InterPro" id="IPR051612">
    <property type="entry name" value="Teichoic_Acid_Biosynth"/>
</dbReference>
<evidence type="ECO:0000256" key="1">
    <source>
        <dbReference type="ARBA" id="ARBA00004202"/>
    </source>
</evidence>
<dbReference type="Proteomes" id="UP001500657">
    <property type="component" value="Unassembled WGS sequence"/>
</dbReference>
<evidence type="ECO:0000313" key="8">
    <source>
        <dbReference type="Proteomes" id="UP001500657"/>
    </source>
</evidence>
<dbReference type="InterPro" id="IPR043148">
    <property type="entry name" value="TagF_C"/>
</dbReference>
<keyword evidence="8" id="KW-1185">Reference proteome</keyword>
<dbReference type="EMBL" id="BAAAFO010000004">
    <property type="protein sequence ID" value="GAA0259741.1"/>
    <property type="molecule type" value="Genomic_DNA"/>
</dbReference>
<keyword evidence="5" id="KW-0777">Teichoic acid biosynthesis</keyword>
<dbReference type="Pfam" id="PF04464">
    <property type="entry name" value="Glyphos_transf"/>
    <property type="match status" value="1"/>
</dbReference>
<evidence type="ECO:0008006" key="9">
    <source>
        <dbReference type="Google" id="ProtNLM"/>
    </source>
</evidence>
<keyword evidence="3" id="KW-1003">Cell membrane</keyword>
<dbReference type="InterPro" id="IPR007554">
    <property type="entry name" value="Glycerophosphate_synth"/>
</dbReference>
<keyword evidence="4" id="KW-0808">Transferase</keyword>
<evidence type="ECO:0000313" key="7">
    <source>
        <dbReference type="EMBL" id="GAA0259741.1"/>
    </source>
</evidence>
<comment type="caution">
    <text evidence="7">The sequence shown here is derived from an EMBL/GenBank/DDBJ whole genome shotgun (WGS) entry which is preliminary data.</text>
</comment>
<gene>
    <name evidence="7" type="ORF">GCM10009126_26390</name>
</gene>
<evidence type="ECO:0000256" key="2">
    <source>
        <dbReference type="ARBA" id="ARBA00010488"/>
    </source>
</evidence>
<evidence type="ECO:0000256" key="4">
    <source>
        <dbReference type="ARBA" id="ARBA00022679"/>
    </source>
</evidence>
<dbReference type="PANTHER" id="PTHR37316:SF3">
    <property type="entry name" value="TEICHOIC ACID GLYCEROL-PHOSPHATE TRANSFERASE"/>
    <property type="match status" value="1"/>
</dbReference>
<dbReference type="Gene3D" id="3.40.50.12580">
    <property type="match status" value="1"/>
</dbReference>
<organism evidence="7 8">
    <name type="scientific">Rhodanobacter caeni</name>
    <dbReference type="NCBI Taxonomy" id="657654"/>
    <lineage>
        <taxon>Bacteria</taxon>
        <taxon>Pseudomonadati</taxon>
        <taxon>Pseudomonadota</taxon>
        <taxon>Gammaproteobacteria</taxon>
        <taxon>Lysobacterales</taxon>
        <taxon>Rhodanobacteraceae</taxon>
        <taxon>Rhodanobacter</taxon>
    </lineage>
</organism>